<dbReference type="SUPFAM" id="SSF53335">
    <property type="entry name" value="S-adenosyl-L-methionine-dependent methyltransferases"/>
    <property type="match status" value="1"/>
</dbReference>
<feature type="compositionally biased region" description="Low complexity" evidence="2">
    <location>
        <begin position="51"/>
        <end position="60"/>
    </location>
</feature>
<dbReference type="EMBL" id="JAUTDP010000004">
    <property type="protein sequence ID" value="KAK3400170.1"/>
    <property type="molecule type" value="Genomic_DNA"/>
</dbReference>
<sequence>MVHSSVLYHNDNKTVFLLDLPRSLEEAQLLPSELEEDGALTSGVKLRSLISSEPPSSPFETPEPKSKSPSAAPTASAHIAELMTRFAVEAALKDIQNSYKGREWCLPRHCLPKAEDVNRNGKRGSNEEEDAADDVSEDKARRGPNELGDDALGGTTPTESDLSHYIIPKASHYLLGTVESQRSQFLATAPSKGFDLIIMDPPWPNRSAKRKKGKRIYQPVRDADSIRDLLSQIPVASHLSEDGLVAVWVTNSARAADTLTGPKGIFDEWQVELVGEWIWLKVTTNGEPIVSLDSAWRKPWERLLLARKRRGGTAGPDGVKKRSPIETRVIVAVPDVHSRKPNLRGLLADLLPPNYQALEVFARNLTAGLWSWGDQCLLFQHRSYWVDGIADEEAKEKEERAGKTRLDASNKKVREAVPYR</sequence>
<feature type="compositionally biased region" description="Low complexity" evidence="2">
    <location>
        <begin position="67"/>
        <end position="76"/>
    </location>
</feature>
<feature type="region of interest" description="Disordered" evidence="2">
    <location>
        <begin position="49"/>
        <end position="76"/>
    </location>
</feature>
<dbReference type="PROSITE" id="PS00092">
    <property type="entry name" value="N6_MTASE"/>
    <property type="match status" value="1"/>
</dbReference>
<feature type="compositionally biased region" description="Acidic residues" evidence="2">
    <location>
        <begin position="127"/>
        <end position="136"/>
    </location>
</feature>
<dbReference type="Gene3D" id="3.40.50.150">
    <property type="entry name" value="Vaccinia Virus protein VP39"/>
    <property type="match status" value="1"/>
</dbReference>
<dbReference type="GO" id="GO:0003676">
    <property type="term" value="F:nucleic acid binding"/>
    <property type="evidence" value="ECO:0007669"/>
    <property type="project" value="InterPro"/>
</dbReference>
<dbReference type="GO" id="GO:0008168">
    <property type="term" value="F:methyltransferase activity"/>
    <property type="evidence" value="ECO:0007669"/>
    <property type="project" value="InterPro"/>
</dbReference>
<dbReference type="InterPro" id="IPR007757">
    <property type="entry name" value="MT-A70-like"/>
</dbReference>
<name>A0AAE0PIJ3_SORBR</name>
<dbReference type="GO" id="GO:0032259">
    <property type="term" value="P:methylation"/>
    <property type="evidence" value="ECO:0007669"/>
    <property type="project" value="InterPro"/>
</dbReference>
<evidence type="ECO:0000313" key="3">
    <source>
        <dbReference type="EMBL" id="KAK3400170.1"/>
    </source>
</evidence>
<feature type="region of interest" description="Disordered" evidence="2">
    <location>
        <begin position="396"/>
        <end position="420"/>
    </location>
</feature>
<dbReference type="PANTHER" id="PTHR12829:SF4">
    <property type="entry name" value="N(6)-ADENINE-SPECIFIC METHYLTRANSFERASE METTL4"/>
    <property type="match status" value="1"/>
</dbReference>
<dbReference type="PROSITE" id="PS51143">
    <property type="entry name" value="MT_A70"/>
    <property type="match status" value="1"/>
</dbReference>
<dbReference type="AlphaFoldDB" id="A0AAE0PIJ3"/>
<feature type="region of interest" description="Disordered" evidence="2">
    <location>
        <begin position="115"/>
        <end position="161"/>
    </location>
</feature>
<keyword evidence="4" id="KW-1185">Reference proteome</keyword>
<protein>
    <submittedName>
        <fullName evidence="3">MT-A70-domain-containing protein</fullName>
    </submittedName>
</protein>
<evidence type="ECO:0000313" key="4">
    <source>
        <dbReference type="Proteomes" id="UP001281003"/>
    </source>
</evidence>
<accession>A0AAE0PIJ3</accession>
<organism evidence="3 4">
    <name type="scientific">Sordaria brevicollis</name>
    <dbReference type="NCBI Taxonomy" id="83679"/>
    <lineage>
        <taxon>Eukaryota</taxon>
        <taxon>Fungi</taxon>
        <taxon>Dikarya</taxon>
        <taxon>Ascomycota</taxon>
        <taxon>Pezizomycotina</taxon>
        <taxon>Sordariomycetes</taxon>
        <taxon>Sordariomycetidae</taxon>
        <taxon>Sordariales</taxon>
        <taxon>Sordariaceae</taxon>
        <taxon>Sordaria</taxon>
    </lineage>
</organism>
<dbReference type="Pfam" id="PF05063">
    <property type="entry name" value="MT-A70"/>
    <property type="match status" value="1"/>
</dbReference>
<evidence type="ECO:0000256" key="1">
    <source>
        <dbReference type="PROSITE-ProRule" id="PRU00489"/>
    </source>
</evidence>
<dbReference type="GO" id="GO:0005634">
    <property type="term" value="C:nucleus"/>
    <property type="evidence" value="ECO:0007669"/>
    <property type="project" value="TreeGrafter"/>
</dbReference>
<dbReference type="PANTHER" id="PTHR12829">
    <property type="entry name" value="N6-ADENOSINE-METHYLTRANSFERASE"/>
    <property type="match status" value="1"/>
</dbReference>
<dbReference type="InterPro" id="IPR002052">
    <property type="entry name" value="DNA_methylase_N6_adenine_CS"/>
</dbReference>
<dbReference type="Proteomes" id="UP001281003">
    <property type="component" value="Unassembled WGS sequence"/>
</dbReference>
<evidence type="ECO:0000256" key="2">
    <source>
        <dbReference type="SAM" id="MobiDB-lite"/>
    </source>
</evidence>
<gene>
    <name evidence="3" type="ORF">B0T20DRAFT_178857</name>
</gene>
<reference evidence="3" key="2">
    <citation type="submission" date="2023-07" db="EMBL/GenBank/DDBJ databases">
        <authorList>
            <consortium name="Lawrence Berkeley National Laboratory"/>
            <person name="Haridas S."/>
            <person name="Hensen N."/>
            <person name="Bonometti L."/>
            <person name="Westerberg I."/>
            <person name="Brannstrom I.O."/>
            <person name="Guillou S."/>
            <person name="Cros-Aarteil S."/>
            <person name="Calhoun S."/>
            <person name="Kuo A."/>
            <person name="Mondo S."/>
            <person name="Pangilinan J."/>
            <person name="Riley R."/>
            <person name="LaButti K."/>
            <person name="Andreopoulos B."/>
            <person name="Lipzen A."/>
            <person name="Chen C."/>
            <person name="Yanf M."/>
            <person name="Daum C."/>
            <person name="Ng V."/>
            <person name="Clum A."/>
            <person name="Steindorff A."/>
            <person name="Ohm R."/>
            <person name="Martin F."/>
            <person name="Silar P."/>
            <person name="Natvig D."/>
            <person name="Lalanne C."/>
            <person name="Gautier V."/>
            <person name="Ament-velasquez S.L."/>
            <person name="Kruys A."/>
            <person name="Hutchinson M.I."/>
            <person name="Powell A.J."/>
            <person name="Barry K."/>
            <person name="Miller A.N."/>
            <person name="Grigoriev I.V."/>
            <person name="Debuchy R."/>
            <person name="Gladieux P."/>
            <person name="Thoren M.H."/>
            <person name="Johannesson H."/>
        </authorList>
    </citation>
    <scope>NUCLEOTIDE SEQUENCE</scope>
    <source>
        <strain evidence="3">FGSC 1904</strain>
    </source>
</reference>
<proteinExistence type="inferred from homology"/>
<dbReference type="InterPro" id="IPR029063">
    <property type="entry name" value="SAM-dependent_MTases_sf"/>
</dbReference>
<comment type="caution">
    <text evidence="3">The sequence shown here is derived from an EMBL/GenBank/DDBJ whole genome shotgun (WGS) entry which is preliminary data.</text>
</comment>
<reference evidence="3" key="1">
    <citation type="journal article" date="2023" name="Mol. Phylogenet. Evol.">
        <title>Genome-scale phylogeny and comparative genomics of the fungal order Sordariales.</title>
        <authorList>
            <person name="Hensen N."/>
            <person name="Bonometti L."/>
            <person name="Westerberg I."/>
            <person name="Brannstrom I.O."/>
            <person name="Guillou S."/>
            <person name="Cros-Aarteil S."/>
            <person name="Calhoun S."/>
            <person name="Haridas S."/>
            <person name="Kuo A."/>
            <person name="Mondo S."/>
            <person name="Pangilinan J."/>
            <person name="Riley R."/>
            <person name="LaButti K."/>
            <person name="Andreopoulos B."/>
            <person name="Lipzen A."/>
            <person name="Chen C."/>
            <person name="Yan M."/>
            <person name="Daum C."/>
            <person name="Ng V."/>
            <person name="Clum A."/>
            <person name="Steindorff A."/>
            <person name="Ohm R.A."/>
            <person name="Martin F."/>
            <person name="Silar P."/>
            <person name="Natvig D.O."/>
            <person name="Lalanne C."/>
            <person name="Gautier V."/>
            <person name="Ament-Velasquez S.L."/>
            <person name="Kruys A."/>
            <person name="Hutchinson M.I."/>
            <person name="Powell A.J."/>
            <person name="Barry K."/>
            <person name="Miller A.N."/>
            <person name="Grigoriev I.V."/>
            <person name="Debuchy R."/>
            <person name="Gladieux P."/>
            <person name="Hiltunen Thoren M."/>
            <person name="Johannesson H."/>
        </authorList>
    </citation>
    <scope>NUCLEOTIDE SEQUENCE</scope>
    <source>
        <strain evidence="3">FGSC 1904</strain>
    </source>
</reference>
<comment type="similarity">
    <text evidence="1">Belongs to the MT-A70-like family.</text>
</comment>